<dbReference type="AlphaFoldDB" id="A0A8J9YL51"/>
<dbReference type="OrthoDB" id="7490732at2759"/>
<name>A0A8J9YL51_9NEOP</name>
<accession>A0A8J9YL51</accession>
<sequence>MVKNRVTRPGRELRATATINVYNKTCLTYDMKCGAESGRAGRRRRLPVRRRRGSPRIVTLRTKTRNEGRLPINLDLYDYKL</sequence>
<dbReference type="EMBL" id="OV170228">
    <property type="protein sequence ID" value="CAH0729616.1"/>
    <property type="molecule type" value="Genomic_DNA"/>
</dbReference>
<proteinExistence type="predicted"/>
<evidence type="ECO:0000313" key="1">
    <source>
        <dbReference type="EMBL" id="CAH0729616.1"/>
    </source>
</evidence>
<feature type="non-terminal residue" evidence="1">
    <location>
        <position position="81"/>
    </location>
</feature>
<evidence type="ECO:0000313" key="2">
    <source>
        <dbReference type="Proteomes" id="UP000838878"/>
    </source>
</evidence>
<protein>
    <submittedName>
        <fullName evidence="1">Uncharacterized protein</fullName>
    </submittedName>
</protein>
<organism evidence="1 2">
    <name type="scientific">Brenthis ino</name>
    <name type="common">lesser marbled fritillary</name>
    <dbReference type="NCBI Taxonomy" id="405034"/>
    <lineage>
        <taxon>Eukaryota</taxon>
        <taxon>Metazoa</taxon>
        <taxon>Ecdysozoa</taxon>
        <taxon>Arthropoda</taxon>
        <taxon>Hexapoda</taxon>
        <taxon>Insecta</taxon>
        <taxon>Pterygota</taxon>
        <taxon>Neoptera</taxon>
        <taxon>Endopterygota</taxon>
        <taxon>Lepidoptera</taxon>
        <taxon>Glossata</taxon>
        <taxon>Ditrysia</taxon>
        <taxon>Papilionoidea</taxon>
        <taxon>Nymphalidae</taxon>
        <taxon>Heliconiinae</taxon>
        <taxon>Argynnini</taxon>
        <taxon>Brenthis</taxon>
    </lineage>
</organism>
<keyword evidence="2" id="KW-1185">Reference proteome</keyword>
<gene>
    <name evidence="1" type="ORF">BINO364_LOCUS14679</name>
</gene>
<dbReference type="Proteomes" id="UP000838878">
    <property type="component" value="Chromosome 8"/>
</dbReference>
<reference evidence="1" key="1">
    <citation type="submission" date="2021-12" db="EMBL/GenBank/DDBJ databases">
        <authorList>
            <person name="Martin H S."/>
        </authorList>
    </citation>
    <scope>NUCLEOTIDE SEQUENCE</scope>
</reference>